<dbReference type="PANTHER" id="PTHR48103">
    <property type="entry name" value="MIDASIN-RELATED"/>
    <property type="match status" value="1"/>
</dbReference>
<dbReference type="InterPro" id="IPR036291">
    <property type="entry name" value="NAD(P)-bd_dom_sf"/>
</dbReference>
<dbReference type="PRINTS" id="PR00081">
    <property type="entry name" value="GDHRDH"/>
</dbReference>
<evidence type="ECO:0000256" key="10">
    <source>
        <dbReference type="PIRNR" id="PIRNR010340"/>
    </source>
</evidence>
<keyword evidence="15" id="KW-1185">Reference proteome</keyword>
<dbReference type="InterPro" id="IPR027417">
    <property type="entry name" value="P-loop_NTPase"/>
</dbReference>
<dbReference type="Proteomes" id="UP000820818">
    <property type="component" value="Linkage Group LG4"/>
</dbReference>
<dbReference type="InterPro" id="IPR002035">
    <property type="entry name" value="VWF_A"/>
</dbReference>
<dbReference type="GO" id="GO:0000055">
    <property type="term" value="P:ribosomal large subunit export from nucleus"/>
    <property type="evidence" value="ECO:0007669"/>
    <property type="project" value="TreeGrafter"/>
</dbReference>
<evidence type="ECO:0000256" key="6">
    <source>
        <dbReference type="ARBA" id="ARBA00022840"/>
    </source>
</evidence>
<feature type="compositionally biased region" description="Acidic residues" evidence="11">
    <location>
        <begin position="4464"/>
        <end position="4473"/>
    </location>
</feature>
<dbReference type="PROSITE" id="PS00061">
    <property type="entry name" value="ADH_SHORT"/>
    <property type="match status" value="1"/>
</dbReference>
<accession>A0AAD5PYK2</accession>
<dbReference type="GO" id="GO:0005730">
    <property type="term" value="C:nucleolus"/>
    <property type="evidence" value="ECO:0007669"/>
    <property type="project" value="UniProtKB-SubCell"/>
</dbReference>
<feature type="compositionally biased region" description="Basic and acidic residues" evidence="11">
    <location>
        <begin position="4726"/>
        <end position="4737"/>
    </location>
</feature>
<evidence type="ECO:0000256" key="1">
    <source>
        <dbReference type="ARBA" id="ARBA00004604"/>
    </source>
</evidence>
<gene>
    <name evidence="14" type="ORF">GHT06_014125</name>
</gene>
<evidence type="ECO:0000256" key="7">
    <source>
        <dbReference type="ARBA" id="ARBA00023002"/>
    </source>
</evidence>
<dbReference type="PIRSF" id="PIRSF010340">
    <property type="entry name" value="Midasin"/>
    <property type="match status" value="1"/>
</dbReference>
<dbReference type="InterPro" id="IPR048617">
    <property type="entry name" value="MDN1_AAA_lid_4"/>
</dbReference>
<protein>
    <recommendedName>
        <fullName evidence="4 10">Midasin</fullName>
    </recommendedName>
</protein>
<evidence type="ECO:0000256" key="11">
    <source>
        <dbReference type="SAM" id="MobiDB-lite"/>
    </source>
</evidence>
<dbReference type="Pfam" id="PF17865">
    <property type="entry name" value="AAA_lid_5"/>
    <property type="match status" value="1"/>
</dbReference>
<feature type="region of interest" description="Disordered" evidence="11">
    <location>
        <begin position="4678"/>
        <end position="4753"/>
    </location>
</feature>
<dbReference type="InterPro" id="IPR020904">
    <property type="entry name" value="Sc_DH/Rdtase_CS"/>
</dbReference>
<dbReference type="FunFam" id="3.40.50.300:FF:000142">
    <property type="entry name" value="Midasin"/>
    <property type="match status" value="1"/>
</dbReference>
<dbReference type="FunFam" id="3.40.50.300:FF:000582">
    <property type="entry name" value="Midasin"/>
    <property type="match status" value="1"/>
</dbReference>
<reference evidence="14 15" key="1">
    <citation type="submission" date="2022-05" db="EMBL/GenBank/DDBJ databases">
        <title>A multi-omics perspective on studying reproductive biology in Daphnia sinensis.</title>
        <authorList>
            <person name="Jia J."/>
        </authorList>
    </citation>
    <scope>NUCLEOTIDE SEQUENCE [LARGE SCALE GENOMIC DNA]</scope>
    <source>
        <strain evidence="14 15">WSL</strain>
    </source>
</reference>
<dbReference type="Pfam" id="PF21108">
    <property type="entry name" value="MDN1_4th"/>
    <property type="match status" value="1"/>
</dbReference>
<evidence type="ECO:0000256" key="2">
    <source>
        <dbReference type="ARBA" id="ARBA00004642"/>
    </source>
</evidence>
<dbReference type="Gene3D" id="3.40.50.300">
    <property type="entry name" value="P-loop containing nucleotide triphosphate hydrolases"/>
    <property type="match status" value="6"/>
</dbReference>
<dbReference type="InterPro" id="IPR040848">
    <property type="entry name" value="AAA_lid_7"/>
</dbReference>
<dbReference type="GO" id="GO:0030687">
    <property type="term" value="C:preribosome, large subunit precursor"/>
    <property type="evidence" value="ECO:0007669"/>
    <property type="project" value="TreeGrafter"/>
</dbReference>
<keyword evidence="12" id="KW-0472">Membrane</keyword>
<dbReference type="FunFam" id="3.40.50.300:FF:000956">
    <property type="entry name" value="Midasin"/>
    <property type="match status" value="1"/>
</dbReference>
<evidence type="ECO:0000256" key="3">
    <source>
        <dbReference type="ARBA" id="ARBA00007188"/>
    </source>
</evidence>
<dbReference type="Gene3D" id="3.40.50.410">
    <property type="entry name" value="von Willebrand factor, type A domain"/>
    <property type="match status" value="1"/>
</dbReference>
<evidence type="ECO:0000256" key="8">
    <source>
        <dbReference type="ARBA" id="ARBA00023186"/>
    </source>
</evidence>
<evidence type="ECO:0000256" key="12">
    <source>
        <dbReference type="SAM" id="Phobius"/>
    </source>
</evidence>
<feature type="compositionally biased region" description="Acidic residues" evidence="11">
    <location>
        <begin position="4282"/>
        <end position="4297"/>
    </location>
</feature>
<feature type="compositionally biased region" description="Basic and acidic residues" evidence="11">
    <location>
        <begin position="4597"/>
        <end position="4608"/>
    </location>
</feature>
<dbReference type="CDD" id="cd00009">
    <property type="entry name" value="AAA"/>
    <property type="match status" value="1"/>
</dbReference>
<dbReference type="Pfam" id="PF17867">
    <property type="entry name" value="AAA_lid_7"/>
    <property type="match status" value="3"/>
</dbReference>
<evidence type="ECO:0000313" key="15">
    <source>
        <dbReference type="Proteomes" id="UP000820818"/>
    </source>
</evidence>
<dbReference type="FunFam" id="3.40.50.300:FF:003794">
    <property type="entry name" value="Midasin"/>
    <property type="match status" value="1"/>
</dbReference>
<comment type="similarity">
    <text evidence="3 10">Belongs to the midasin family.</text>
</comment>
<organism evidence="14 15">
    <name type="scientific">Daphnia sinensis</name>
    <dbReference type="NCBI Taxonomy" id="1820382"/>
    <lineage>
        <taxon>Eukaryota</taxon>
        <taxon>Metazoa</taxon>
        <taxon>Ecdysozoa</taxon>
        <taxon>Arthropoda</taxon>
        <taxon>Crustacea</taxon>
        <taxon>Branchiopoda</taxon>
        <taxon>Diplostraca</taxon>
        <taxon>Cladocera</taxon>
        <taxon>Anomopoda</taxon>
        <taxon>Daphniidae</taxon>
        <taxon>Daphnia</taxon>
        <taxon>Daphnia similis group</taxon>
    </lineage>
</organism>
<comment type="subcellular location">
    <subcellularLocation>
        <location evidence="1">Nucleus</location>
        <location evidence="1">Nucleolus</location>
    </subcellularLocation>
    <subcellularLocation>
        <location evidence="2">Nucleus</location>
        <location evidence="2">Nucleoplasm</location>
    </subcellularLocation>
</comment>
<feature type="domain" description="VWFA" evidence="13">
    <location>
        <begin position="4896"/>
        <end position="5102"/>
    </location>
</feature>
<dbReference type="Gene3D" id="3.40.50.720">
    <property type="entry name" value="NAD(P)-binding Rossmann-like Domain"/>
    <property type="match status" value="1"/>
</dbReference>
<dbReference type="GO" id="GO:0000027">
    <property type="term" value="P:ribosomal large subunit assembly"/>
    <property type="evidence" value="ECO:0007669"/>
    <property type="project" value="InterPro"/>
</dbReference>
<dbReference type="EMBL" id="WJBH02000004">
    <property type="protein sequence ID" value="KAI9560115.1"/>
    <property type="molecule type" value="Genomic_DNA"/>
</dbReference>
<feature type="compositionally biased region" description="Basic and acidic residues" evidence="11">
    <location>
        <begin position="4474"/>
        <end position="4485"/>
    </location>
</feature>
<sequence>MGVSTDESANCTDMEKLTKFSVSVALRQLVDLGSTSSEIAKLNSYLGMQRWSPFVAEKCLEDVAHLLLFDKTGFFHDIVQIFSPILFELVQRASCIEISPELKHHLMCALFGKLIVRNKGILQFIMQYFRKNPSPFQYKSGLEPPQKKLKTEKCGVSELELCLASYNLLLAAPEHFKEMWDWSCFIKKFSNSSDPEIRWLVCQLVAKLNNLPELEKLKLVKQSVSAEQNRIFSLKYFTKEKNLQENSRQSVKDDRITSEISKSILSKTIVDVEGVLLPCFSQDQCKGETVVPVTSTRSHLQNLALAITSNLPVLITGPVGCGKTTLVEHVAALTGRTIHNQGLLKVQLGDQTDAKVLLGTYHSTDIPGEFVWTAGVLTQAVREGRWLLLEDIDYAPMDVVSMLLPVVESSTLNVPGHGDVIRAAPGFQLFATQRTHGQFDGHAVNAATMLKKVWRRLIVEPLSRSELQTVIDSRFPSLSPLTEKLLDAYYLLSENQANTRLTVNDRSLSPRDFFKWCNRIAAEFQLDNTSLTSITSQLSIFQDALDCFVASVSNGERRLQLAEDIGAKLNMIKAKAEFYCHSYKPVFNMSDDTVGIGRVSLKRFKTPETVVKSTFSWTRNSSVLLERLAACVRQLESVLLVGETGTGKTSSVQYLAQLLGHKLLVINLNQQSDSADLLGGYKPVDLKWKISPIRHEFERLFQETFNIQQNAKFLSHIATCFANRRWSDLLRLMTHSQQSAIKRCTPELLPAWEQLGFQLQQLRLQIRHADSALAFSFVEGSLVKALKQGDWVLLDEINLATAETLECLSGLLESHEGSLFLLERGDREPVKRHPDFRLFAAMNPATDVGKKQLPTGLRSRFTEFIVDEITSPHDLATLIGDYLRELNLTAVQIEGIVRFYTEIRGEALRSLADGTGRQPHFSLRTLCRALTVAASNPCGSVSRSLYEAFCLSFLTQLDRSSHPIVEKLVVRYVVGNKNLKSVMGQTLIQPKALWNGQSESIQVEGYWIPKGDLEPNEPKNYILTDSVKCNLKDLVRIVSLGRLPVLLQGETSVGKTSLIGYLAQLTGNKCVRVNNHEHTDLQEYVGSYTADPTTGKLIFREGVLVDAMRQGYWLILDELNLAPSEVLEALNRLLDDNRELFIAETQETIKAHPRFLLFATQNPPGGNYGGRKLLSRAFRNRFVELHFNDIPSQELETILHRRCDMPPSYCKRCVAVMVELQLRRRGSAAFAGKQGFMTLRDLFRWAERYRLATTDRSATFYDWDQHLADEGYLVLAGRVRKEEEALVIREVLGKHFKRTVDPHHLFTLSDKTSPVTRPILESLQCLEGFDHLVWTYALRRLAVLVAQSLRFVEPVLLVGDTGCGKTSVCQYLAAQKSCQLMTINCHQYSEGSDFLGGLRPVRNLQDQQSESGVVDRLFEWVDGPLVLSLLGGHYFLADEISLADDSVLERLNSVLEPERSLLLSEKAGSGEPEVIKAADRFRFLATMNPGGDYGKKELSPALRNRLTEIWCPMSRDRQDIIDIADHNLKRKWITTPDGNKISIAICIVDFVEWFSKSETGRKSTVSIRDILSLVQFINAVTQLDPASAFVHGACLVFLDSLGNRAVVEEAIRRLAAPFSSQVNIAALMGRSVSGSIVKLHQGLFGIDPFFIEMGSKSPSQSSFTFQAPSTSANLIRLLRALQLKKPLLLEGSPGVGKTSLVAALAEATGHDLVRINLSEQTDVSDLFGADLPVEGSETGGRFEWRDGPLLRALKEGQWIVLDELNLASQSVLEGLNAVLDHRGELYIPELGRSFHVRPQMTKLFACQNPLKQGGARKGLPRSFLNRFTQVYVDPLSEEDLQFIARAVYPQIDPAVIVKMVDFNEQLVKEVTQSGQWGLRGGPWEFNLRDVFRWCEAIQANQSTNPGQFVGLIYADRMRSLQDRETMLHTYERIFGSEFPIPRGQDLHVYLTESWIQVGRAVLARGGHSGDLIGCQELLILQRNLRPLESLMHCIALNWMTIMVGPRASGKTSLVRLVAQLTGHPLDVLNTNSAMDTTELLGGFEQGDVNRTLEELAAQVDGLVRQAVRHRLVQSVNNPAVVSLLESWESYKKISIAGQEVVRTTVEEAQHVERRAQLLQKVLELLDDNSELSATAAQIKTKLDKVVQQAVKGVGVSSSGGCFEWVDSMLVKALRHGHWLLVDNVNLCSSSVLDRLNGLLEPGGHLALSERGVIDGNIPIVKPHPEFRLFLAMDPRHGEISRAMRNRGIELYLPGSEELEFSENDLASVLHTAGLTNPFLQQILLHFHQWLCRDLLPIGERPTLTELVQAATLTAQRLQMFTTANPLSCIDDTCAEVYLRNIRSPEDKEAARLVLATLLQSAFAGEAPSDRCPAPSALSTQQIQLSSVLARVRQASLLVQQFADTNARQDAVLFLYLTASGRDVDWRKDCIAKTTSSETLNIRLAEILRAQLTNSSELPWDPRWFGNICRHHFNTDVNAEDGQALHNNRVSLALFWAAWNASRTEIAHPPGRTLAALSRAIEAGTLAEEAVPDKILVSIPRFLSRLDEVIRQLFSAAQVQLTNKDWADLMEALEMRRHMLDVEALSVDSDELETTLSRIAQYWSWLLKRTVPVISALLQRFPVASLDMPIEVDRSQAVVLSRRLRRWLEQGVEPFVDDTHSQRARLIASILASCCLPAVVVSDQGSQLVRSVARLICEGDIDKLTQLERELNRISLEGVKADDAPQLHVLSLVDHVAMLGHYRQPSDTLCGLVSAGATGSAALFQAGPLPWIESHLAHWEIVTRMSWSRREQYQAVSPLFSATAANLIEGDGQVPLGQSEEKRARLKMLKEVLWINADKLQRPDFDPMLNDHRLAVQSIQHLIQGVCHALRVPDSAGLDSWNRLGVHSQIIDTTKRARDYVENPCDVGSLWLLQGLARCLLLSAGDEVDPVEKRKLKAALRRREADKVDQFLRVHKLHHQLVVGGDLMIDTQHPHVRHLAGLKKRLDVKLDEERTRKPTWRPELSLFQCLVKDIRHYVNSVASPQSVMALHDKLREFQSGRNESGMIISQAELWLAAQRSFYQSLKNKYVDYPDIIVPVLAGIAQMIHGAELLVRNVKAVAWRTDFGDDNPDWSDSIADLFDRPSRLAAEHPAGVVALAQLCTSTEVGRLFDAVFAYPMDRNRNKKTLLFSALKDIERYTFHAQRINPHAWKTQTAILDALVSSWSASEDRRKQRELEKESLYKSRTIHHEGEVSDAEAVKRALEQFFPSYDSEFKEESGPVAMETDESEQDDLHDFELTPQDQQFICERHVSLLLRWARSIFISASDESATLPSSAGGFSMRYPLLGRITATLEPCLSTQFDRRLIGAHLIFLEHVLRNGQTEGLSSDKFDFYYDSRIDEAVQCRPVLEHLRVRIVDLLSQWPGHATLMDVAKLIDRILSFAVDSPIMKLVTGLEMLLTKCHEWEANAHRGVSISEDIHALSRLILRWRTLELDGWKLCLDNVEKRAAGTASKYWFHLYSTITSLLNDETGMAELTPIQSTLRQFMETATLGQYEMRLRMLRAFACHVALSGRHEPLLRLLWHAVLFYGQFLPLVIKRKTSLRQPIDKKVKDFIKIMRWNDINYYALKEAVHKAHATLHRHMKEWHDILEQPAKIVLSEPGVELESDTVSSFVPIAVDPFIGNAQSMAGFDPVPLAEYSVLSRLPNLYTKSLNLCGKTLRKSPFQQRIQAVDDLVGTVISSVNQLQRLKVISSGADKERQKNEAKSISVRKRKSLYQLFRSLQQMGISYRKGTFLFNQDKGLSSLEIVLPILDVEASLEHLPERATHSVIRNAWNKGPHYYTRCLARLAVSAKLLEKPSSELGPATVERLKGFAAQFMSIVQDQWTKCSETLDRLVYLRMLTAQLDGFRSSPEPVPECSVVVNDLDHLWQLVVDALAVLEEFESLMKACPSGVFDVVQLRLEDGTTKPVTKEVASSLLSLKAQLASKLVIVRQELEKHFHLYRIASTSSWLFSSDQWHCIIRGFKTIDESQSLLEQMVSAAGPQNFGSSLEHLRRRFNAAVQGFQSQNLSRQTVGSRVEAADVDKLCQSVLHGIQEIYKKYNETGEPKAEEDEDDFEVDHLTSKLVSEMETDLSKTLRLDGTMAEMSRLVEMVKDDSHHARLLSRCAPVFDQYVFVVEYYLSSQLATLRASSKLLSVLLNVFNQLLEKGFCLPSELDDSKEGGTGTKFEDNESGGLGDGEGAKDVSDQIEDEDQLDTARQQGKEEESDEKDDKNGPKEEANGIEMSEDFDAELQDREKKEDADGDEDSGKEDDEDEDKMDKEMGDTGEDADQLEEKVWGSDEEDDDDSDQDQEEGQGDGQKTESEMTAKQGDDEEQEDGENDKGPEKKKDKPKNMDDEDDENVNDDQIDPYHTSHEPPPEPEPLDVPDDLNLDGGNPKDKDEEELDTEENPFDIDAMKHEPELEEKDGEEKEDAKKEEQPIPDGAEEDAGEDTAEPKENDQKPKDGDEEEDGGEESKEKEMEESAEGDDPQKADAPDQAVPSMDQPSETEAQPAADESVKGSQDKTARKDTAENKPEEDGGQNQEADNEDIEGIGMAESRQNKGHEGQEQSKVNRKTAKDEKEEEKGKGKPRKPGQSDPNRALADQRKERVLQVHTTEKKSQQDDDEGPEQDENAVNEDNLFEHVKKVDQLYDALAKDAATEEQAKEQMSVLQQKEEEDLKDKQDEEDEDVAMKDEDIDEDQNSIDQRDAEKVSDSKKKGRRRGEAQGMEEDMEENLVEIEGEIVPTLTAQRGPESSFMTQPELMALPESVVSMETVEELRCDLEQRLATWSTTHIDDSEGQDTWRKLEMVTSGLAQDLCEQLRLILEPSQASRLKGDYRTGKRLNMRKVIPYIASQFRKDRIWLRRTKPAQRNYQIVLAVDDSSSMADNRSKELAFESVALISKALSLLEAGQLGVVSFGESVQLLHPLHETFNDTSGPKILQQFTFEQKKTKISELVDFVNALMSHARSTSSAQMSSTAQLLLIVSDGRGLFSEGSECVHQAIRRAKQAGLFMVFVILDNPEGKDSILDIRVPIFDSSNGKLLGIKPYLDSFPFPFYVILRDIQTLPVVLSDALRLTSNLACVYRRRANLWHISIMFENRRMGSTCPKFVCKAFSFFATWSKFQSLCTWQTLPMHFPVAAFPPYFARFLIKPAALPFNRWPHVSVEPMPNGWRAAEQDDGQSDAQSRSCQIQIMTIPYGLSQRSLLAAVVCWLTSAVIAFVSGCCALQLFAFLAIIALPAVGIYSFMNVDPSTKAVLVTGCDSGFGHALALHLHDLGFVVFAGCLMKDQAGDGVKQLDEAGKSTGRLITVQLNVTSDDQVAAAVETVRAKLPSSIKGLWAVVNNAGFSTFGEMEWVPLSVYEMVASINLFGLIRVTKGFLPLIREAQGRVVNVASMLGRMGAYGRSPYCATKFGVEAISDCLRMEMKKFNVDVAVIEPGNFIAGTSLYNADVVKAQSKKMWDGMSDEIRNAYGQEYFDKKTEVMLSYTTAGVSDISPVVDAMTDAVIRVYPRCRYQPMAAYEYFKIFVATHLPEFVFDALFL</sequence>
<keyword evidence="12" id="KW-1133">Transmembrane helix</keyword>
<dbReference type="InterPro" id="IPR012099">
    <property type="entry name" value="Midasin"/>
</dbReference>
<dbReference type="CDD" id="cd01460">
    <property type="entry name" value="vWA_midasin"/>
    <property type="match status" value="1"/>
</dbReference>
<evidence type="ECO:0000256" key="9">
    <source>
        <dbReference type="ARBA" id="ARBA00023242"/>
    </source>
</evidence>
<comment type="caution">
    <text evidence="14">The sequence shown here is derived from an EMBL/GenBank/DDBJ whole genome shotgun (WGS) entry which is preliminary data.</text>
</comment>
<dbReference type="Pfam" id="PF00106">
    <property type="entry name" value="adh_short"/>
    <property type="match status" value="1"/>
</dbReference>
<keyword evidence="8 10" id="KW-0143">Chaperone</keyword>
<keyword evidence="9 10" id="KW-0539">Nucleus</keyword>
<dbReference type="PANTHER" id="PTHR48103:SF2">
    <property type="entry name" value="MIDASIN"/>
    <property type="match status" value="1"/>
</dbReference>
<dbReference type="GO" id="GO:0016491">
    <property type="term" value="F:oxidoreductase activity"/>
    <property type="evidence" value="ECO:0007669"/>
    <property type="project" value="UniProtKB-KW"/>
</dbReference>
<dbReference type="InterPro" id="IPR041190">
    <property type="entry name" value="Midasin_AAA_lid_5"/>
</dbReference>
<comment type="function">
    <text evidence="10">Nuclear chaperone required for maturation and nuclear export of pre-60S ribosome subunits.</text>
</comment>
<keyword evidence="7" id="KW-0560">Oxidoreductase</keyword>
<dbReference type="FunFam" id="3.40.50.410:FF:000028">
    <property type="entry name" value="Midasin"/>
    <property type="match status" value="1"/>
</dbReference>
<feature type="compositionally biased region" description="Acidic residues" evidence="11">
    <location>
        <begin position="4705"/>
        <end position="4723"/>
    </location>
</feature>
<dbReference type="GO" id="GO:0016887">
    <property type="term" value="F:ATP hydrolysis activity"/>
    <property type="evidence" value="ECO:0007669"/>
    <property type="project" value="InterPro"/>
</dbReference>
<feature type="compositionally biased region" description="Basic and acidic residues" evidence="11">
    <location>
        <begin position="4624"/>
        <end position="4643"/>
    </location>
</feature>
<dbReference type="GO" id="GO:0005654">
    <property type="term" value="C:nucleoplasm"/>
    <property type="evidence" value="ECO:0007669"/>
    <property type="project" value="UniProtKB-SubCell"/>
</dbReference>
<keyword evidence="6 10" id="KW-0067">ATP-binding</keyword>
<dbReference type="InterPro" id="IPR011704">
    <property type="entry name" value="ATPase_dyneun-rel_AAA"/>
</dbReference>
<evidence type="ECO:0000256" key="4">
    <source>
        <dbReference type="ARBA" id="ARBA00017143"/>
    </source>
</evidence>
<feature type="compositionally biased region" description="Acidic residues" evidence="11">
    <location>
        <begin position="4644"/>
        <end position="4656"/>
    </location>
</feature>
<keyword evidence="5 10" id="KW-0547">Nucleotide-binding</keyword>
<dbReference type="SUPFAM" id="SSF52540">
    <property type="entry name" value="P-loop containing nucleoside triphosphate hydrolases"/>
    <property type="match status" value="7"/>
</dbReference>
<dbReference type="SMART" id="SM00382">
    <property type="entry name" value="AAA"/>
    <property type="match status" value="5"/>
</dbReference>
<dbReference type="InterPro" id="IPR036465">
    <property type="entry name" value="vWFA_dom_sf"/>
</dbReference>
<dbReference type="SUPFAM" id="SSF53300">
    <property type="entry name" value="vWA-like"/>
    <property type="match status" value="1"/>
</dbReference>
<feature type="compositionally biased region" description="Basic and acidic residues" evidence="11">
    <location>
        <begin position="4361"/>
        <end position="4375"/>
    </location>
</feature>
<feature type="compositionally biased region" description="Acidic residues" evidence="11">
    <location>
        <begin position="4320"/>
        <end position="4336"/>
    </location>
</feature>
<feature type="transmembrane region" description="Helical" evidence="12">
    <location>
        <begin position="5251"/>
        <end position="5269"/>
    </location>
</feature>
<evidence type="ECO:0000256" key="5">
    <source>
        <dbReference type="ARBA" id="ARBA00022741"/>
    </source>
</evidence>
<evidence type="ECO:0000313" key="14">
    <source>
        <dbReference type="EMBL" id="KAI9560115.1"/>
    </source>
</evidence>
<proteinExistence type="inferred from homology"/>
<name>A0AAD5PYK2_9CRUS</name>
<evidence type="ECO:0000259" key="13">
    <source>
        <dbReference type="PROSITE" id="PS50234"/>
    </source>
</evidence>
<dbReference type="PROSITE" id="PS50234">
    <property type="entry name" value="VWFA"/>
    <property type="match status" value="1"/>
</dbReference>
<feature type="compositionally biased region" description="Basic and acidic residues" evidence="11">
    <location>
        <begin position="4250"/>
        <end position="4260"/>
    </location>
</feature>
<keyword evidence="12" id="KW-0812">Transmembrane</keyword>
<feature type="compositionally biased region" description="Acidic residues" evidence="11">
    <location>
        <begin position="4421"/>
        <end position="4432"/>
    </location>
</feature>
<feature type="compositionally biased region" description="Basic and acidic residues" evidence="11">
    <location>
        <begin position="4448"/>
        <end position="4459"/>
    </location>
</feature>
<feature type="compositionally biased region" description="Basic and acidic residues" evidence="11">
    <location>
        <begin position="4580"/>
        <end position="4589"/>
    </location>
</feature>
<feature type="compositionally biased region" description="Basic and acidic residues" evidence="11">
    <location>
        <begin position="4537"/>
        <end position="4558"/>
    </location>
</feature>
<dbReference type="InterPro" id="IPR002347">
    <property type="entry name" value="SDR_fam"/>
</dbReference>
<dbReference type="Pfam" id="PF07728">
    <property type="entry name" value="AAA_5"/>
    <property type="match status" value="7"/>
</dbReference>
<feature type="transmembrane region" description="Helical" evidence="12">
    <location>
        <begin position="5226"/>
        <end position="5244"/>
    </location>
</feature>
<feature type="compositionally biased region" description="Acidic residues" evidence="11">
    <location>
        <begin position="4376"/>
        <end position="4388"/>
    </location>
</feature>
<feature type="region of interest" description="Disordered" evidence="11">
    <location>
        <begin position="4195"/>
        <end position="4662"/>
    </location>
</feature>
<dbReference type="GO" id="GO:0005524">
    <property type="term" value="F:ATP binding"/>
    <property type="evidence" value="ECO:0007669"/>
    <property type="project" value="UniProtKB-KW"/>
</dbReference>
<dbReference type="InterPro" id="IPR003593">
    <property type="entry name" value="AAA+_ATPase"/>
</dbReference>
<feature type="compositionally biased region" description="Basic and acidic residues" evidence="11">
    <location>
        <begin position="4694"/>
        <end position="4704"/>
    </location>
</feature>
<feature type="compositionally biased region" description="Acidic residues" evidence="11">
    <location>
        <begin position="4402"/>
        <end position="4411"/>
    </location>
</feature>
<dbReference type="SUPFAM" id="SSF51735">
    <property type="entry name" value="NAD(P)-binding Rossmann-fold domains"/>
    <property type="match status" value="1"/>
</dbReference>
<dbReference type="FunFam" id="3.40.50.300:FF:000764">
    <property type="entry name" value="Midasin"/>
    <property type="match status" value="1"/>
</dbReference>